<proteinExistence type="predicted"/>
<organism evidence="7 8">
    <name type="scientific">Streptococcus pneumoniae</name>
    <dbReference type="NCBI Taxonomy" id="1313"/>
    <lineage>
        <taxon>Bacteria</taxon>
        <taxon>Bacillati</taxon>
        <taxon>Bacillota</taxon>
        <taxon>Bacilli</taxon>
        <taxon>Lactobacillales</taxon>
        <taxon>Streptococcaceae</taxon>
        <taxon>Streptococcus</taxon>
    </lineage>
</organism>
<dbReference type="GO" id="GO:0005886">
    <property type="term" value="C:plasma membrane"/>
    <property type="evidence" value="ECO:0007669"/>
    <property type="project" value="UniProtKB-SubCell"/>
</dbReference>
<dbReference type="GO" id="GO:0000917">
    <property type="term" value="P:division septum assembly"/>
    <property type="evidence" value="ECO:0007669"/>
    <property type="project" value="UniProtKB-KW"/>
</dbReference>
<evidence type="ECO:0000256" key="4">
    <source>
        <dbReference type="ARBA" id="ARBA00023054"/>
    </source>
</evidence>
<evidence type="ECO:0000256" key="2">
    <source>
        <dbReference type="ARBA" id="ARBA00022692"/>
    </source>
</evidence>
<dbReference type="EMBL" id="WNHQ01001368">
    <property type="protein sequence ID" value="MTV74699.1"/>
    <property type="molecule type" value="Genomic_DNA"/>
</dbReference>
<evidence type="ECO:0000256" key="6">
    <source>
        <dbReference type="ARBA" id="ARBA00023210"/>
    </source>
</evidence>
<evidence type="ECO:0000313" key="8">
    <source>
        <dbReference type="Proteomes" id="UP000483094"/>
    </source>
</evidence>
<dbReference type="GO" id="GO:0000921">
    <property type="term" value="P:septin ring assembly"/>
    <property type="evidence" value="ECO:0007669"/>
    <property type="project" value="InterPro"/>
</dbReference>
<keyword evidence="4" id="KW-0175">Coiled coil</keyword>
<dbReference type="Proteomes" id="UP000483094">
    <property type="component" value="Unassembled WGS sequence"/>
</dbReference>
<dbReference type="GO" id="GO:0005940">
    <property type="term" value="C:septin ring"/>
    <property type="evidence" value="ECO:0007669"/>
    <property type="project" value="InterPro"/>
</dbReference>
<keyword evidence="2" id="KW-0812">Transmembrane</keyword>
<keyword evidence="6" id="KW-0131">Cell cycle</keyword>
<keyword evidence="5" id="KW-0472">Membrane</keyword>
<feature type="non-terminal residue" evidence="7">
    <location>
        <position position="1"/>
    </location>
</feature>
<name>A0A6G2DDS8_STREE</name>
<protein>
    <submittedName>
        <fullName evidence="7">Septation ring formation regulator EzrA</fullName>
    </submittedName>
</protein>
<gene>
    <name evidence="7" type="ORF">GM540_12130</name>
</gene>
<dbReference type="AlphaFoldDB" id="A0A6G2DDS8"/>
<keyword evidence="3" id="KW-1133">Transmembrane helix</keyword>
<dbReference type="InterPro" id="IPR010379">
    <property type="entry name" value="EzrA"/>
</dbReference>
<keyword evidence="6" id="KW-0132">Cell division</keyword>
<comment type="subcellular location">
    <subcellularLocation>
        <location evidence="1">Cell membrane</location>
        <topology evidence="1">Single-pass membrane protein</topology>
    </subcellularLocation>
</comment>
<feature type="non-terminal residue" evidence="7">
    <location>
        <position position="150"/>
    </location>
</feature>
<dbReference type="Pfam" id="PF06160">
    <property type="entry name" value="EzrA"/>
    <property type="match status" value="1"/>
</dbReference>
<keyword evidence="6" id="KW-0717">Septation</keyword>
<reference evidence="7 8" key="1">
    <citation type="submission" date="2019-11" db="EMBL/GenBank/DDBJ databases">
        <title>Growth characteristics of pneumococcus vary with the chemical composition of the capsule and with environmental conditions.</title>
        <authorList>
            <person name="Tothpal A."/>
            <person name="Desobry K."/>
            <person name="Joshi S."/>
            <person name="Wyllie A.L."/>
            <person name="Weinberger D.M."/>
        </authorList>
    </citation>
    <scope>NUCLEOTIDE SEQUENCE [LARGE SCALE GENOMIC DNA]</scope>
    <source>
        <strain evidence="8">pnumococcus19F</strain>
    </source>
</reference>
<comment type="caution">
    <text evidence="7">The sequence shown here is derived from an EMBL/GenBank/DDBJ whole genome shotgun (WGS) entry which is preliminary data.</text>
</comment>
<evidence type="ECO:0000256" key="1">
    <source>
        <dbReference type="ARBA" id="ARBA00004162"/>
    </source>
</evidence>
<evidence type="ECO:0000313" key="7">
    <source>
        <dbReference type="EMBL" id="MTV74699.1"/>
    </source>
</evidence>
<evidence type="ECO:0000256" key="5">
    <source>
        <dbReference type="ARBA" id="ARBA00023136"/>
    </source>
</evidence>
<sequence length="150" mass="17906">DLQTQLKDIEDEQISVSERLTQIEKDDINARQKANVYVNRLHTIKRYMEKRNLPGIPQTFLKLFFTASNNTEDLMVELEQKMINIESVTRVLEIATNDMEALETETYNIVQYATLTEQLLQYSNRYRSFDERIQEAFYEALDIFEKEFDY</sequence>
<evidence type="ECO:0000256" key="3">
    <source>
        <dbReference type="ARBA" id="ARBA00022989"/>
    </source>
</evidence>
<accession>A0A6G2DDS8</accession>